<dbReference type="InterPro" id="IPR005119">
    <property type="entry name" value="LysR_subst-bd"/>
</dbReference>
<protein>
    <submittedName>
        <fullName evidence="6">LysR family transcriptional regulator</fullName>
    </submittedName>
</protein>
<dbReference type="RefSeq" id="WP_135283238.1">
    <property type="nucleotide sequence ID" value="NZ_SMLL01000001.1"/>
</dbReference>
<feature type="domain" description="HTH lysR-type" evidence="5">
    <location>
        <begin position="5"/>
        <end position="62"/>
    </location>
</feature>
<dbReference type="InterPro" id="IPR036388">
    <property type="entry name" value="WH-like_DNA-bd_sf"/>
</dbReference>
<keyword evidence="3" id="KW-0238">DNA-binding</keyword>
<dbReference type="CDD" id="cd08421">
    <property type="entry name" value="PBP2_LTTR_like_1"/>
    <property type="match status" value="1"/>
</dbReference>
<dbReference type="InterPro" id="IPR036390">
    <property type="entry name" value="WH_DNA-bd_sf"/>
</dbReference>
<dbReference type="EMBL" id="SMLL01000001">
    <property type="protein sequence ID" value="TFZ04356.1"/>
    <property type="molecule type" value="Genomic_DNA"/>
</dbReference>
<keyword evidence="2" id="KW-0805">Transcription regulation</keyword>
<evidence type="ECO:0000256" key="1">
    <source>
        <dbReference type="ARBA" id="ARBA00009437"/>
    </source>
</evidence>
<dbReference type="PANTHER" id="PTHR30419:SF2">
    <property type="entry name" value="LYSR FAMILY TRANSCRIPTIONAL REGULATOR"/>
    <property type="match status" value="1"/>
</dbReference>
<dbReference type="AlphaFoldDB" id="A0A4Z0BYF9"/>
<dbReference type="PROSITE" id="PS50931">
    <property type="entry name" value="HTH_LYSR"/>
    <property type="match status" value="1"/>
</dbReference>
<accession>A0A4Z0BYF9</accession>
<sequence length="299" mass="32170">MSEPLDLQTLRVILAVAECGSISAGSDRLQLAVAGASTRISALESALGIRIFERSPRGVELTAAGRMLVRRGGGLMEDAERLVADLRDWSQGLAGHVRMLANASSLLQVLPQRLAQFMQAHPRIRVEVEERISPQILGELQEGRADVGVVDAASPAQGLDFVPFFRDELALVVPAGHAFAKREQLLLAQVLEENFIVLTGANALSTRLFNAASALGQTPRIRMQMRSFDAACRMVAAGLGVAVLPRLAIAPQLAELPIRAVPIREDWTRRTHYLALRTGPDAPAAARTLVDALREGSVA</sequence>
<keyword evidence="7" id="KW-1185">Reference proteome</keyword>
<dbReference type="Pfam" id="PF03466">
    <property type="entry name" value="LysR_substrate"/>
    <property type="match status" value="1"/>
</dbReference>
<dbReference type="GO" id="GO:0003700">
    <property type="term" value="F:DNA-binding transcription factor activity"/>
    <property type="evidence" value="ECO:0007669"/>
    <property type="project" value="InterPro"/>
</dbReference>
<keyword evidence="4" id="KW-0804">Transcription</keyword>
<name>A0A4Z0BYF9_9BURK</name>
<comment type="caution">
    <text evidence="6">The sequence shown here is derived from an EMBL/GenBank/DDBJ whole genome shotgun (WGS) entry which is preliminary data.</text>
</comment>
<evidence type="ECO:0000256" key="2">
    <source>
        <dbReference type="ARBA" id="ARBA00023015"/>
    </source>
</evidence>
<dbReference type="GO" id="GO:0003677">
    <property type="term" value="F:DNA binding"/>
    <property type="evidence" value="ECO:0007669"/>
    <property type="project" value="UniProtKB-KW"/>
</dbReference>
<dbReference type="InterPro" id="IPR050950">
    <property type="entry name" value="HTH-type_LysR_regulators"/>
</dbReference>
<dbReference type="InterPro" id="IPR000847">
    <property type="entry name" value="LysR_HTH_N"/>
</dbReference>
<dbReference type="Pfam" id="PF00126">
    <property type="entry name" value="HTH_1"/>
    <property type="match status" value="1"/>
</dbReference>
<dbReference type="OrthoDB" id="9785974at2"/>
<dbReference type="GO" id="GO:0005829">
    <property type="term" value="C:cytosol"/>
    <property type="evidence" value="ECO:0007669"/>
    <property type="project" value="TreeGrafter"/>
</dbReference>
<evidence type="ECO:0000313" key="6">
    <source>
        <dbReference type="EMBL" id="TFZ04356.1"/>
    </source>
</evidence>
<evidence type="ECO:0000256" key="4">
    <source>
        <dbReference type="ARBA" id="ARBA00023163"/>
    </source>
</evidence>
<dbReference type="Gene3D" id="3.40.190.10">
    <property type="entry name" value="Periplasmic binding protein-like II"/>
    <property type="match status" value="2"/>
</dbReference>
<evidence type="ECO:0000259" key="5">
    <source>
        <dbReference type="PROSITE" id="PS50931"/>
    </source>
</evidence>
<dbReference type="SUPFAM" id="SSF53850">
    <property type="entry name" value="Periplasmic binding protein-like II"/>
    <property type="match status" value="1"/>
</dbReference>
<comment type="similarity">
    <text evidence="1">Belongs to the LysR transcriptional regulatory family.</text>
</comment>
<evidence type="ECO:0000313" key="7">
    <source>
        <dbReference type="Proteomes" id="UP000297564"/>
    </source>
</evidence>
<reference evidence="6 7" key="1">
    <citation type="submission" date="2019-03" db="EMBL/GenBank/DDBJ databases">
        <title>Ramlibacter rhizophilus CCTCC AB2015357, whole genome shotgun sequence.</title>
        <authorList>
            <person name="Zhang X."/>
            <person name="Feng G."/>
            <person name="Zhu H."/>
        </authorList>
    </citation>
    <scope>NUCLEOTIDE SEQUENCE [LARGE SCALE GENOMIC DNA]</scope>
    <source>
        <strain evidence="6 7">CCTCC AB2015357</strain>
    </source>
</reference>
<dbReference type="PANTHER" id="PTHR30419">
    <property type="entry name" value="HTH-TYPE TRANSCRIPTIONAL REGULATOR YBHD"/>
    <property type="match status" value="1"/>
</dbReference>
<dbReference type="Proteomes" id="UP000297564">
    <property type="component" value="Unassembled WGS sequence"/>
</dbReference>
<gene>
    <name evidence="6" type="ORF">EZ242_00930</name>
</gene>
<organism evidence="6 7">
    <name type="scientific">Ramlibacter rhizophilus</name>
    <dbReference type="NCBI Taxonomy" id="1781167"/>
    <lineage>
        <taxon>Bacteria</taxon>
        <taxon>Pseudomonadati</taxon>
        <taxon>Pseudomonadota</taxon>
        <taxon>Betaproteobacteria</taxon>
        <taxon>Burkholderiales</taxon>
        <taxon>Comamonadaceae</taxon>
        <taxon>Ramlibacter</taxon>
    </lineage>
</organism>
<dbReference type="Gene3D" id="1.10.10.10">
    <property type="entry name" value="Winged helix-like DNA-binding domain superfamily/Winged helix DNA-binding domain"/>
    <property type="match status" value="1"/>
</dbReference>
<proteinExistence type="inferred from homology"/>
<evidence type="ECO:0000256" key="3">
    <source>
        <dbReference type="ARBA" id="ARBA00023125"/>
    </source>
</evidence>
<dbReference type="SUPFAM" id="SSF46785">
    <property type="entry name" value="Winged helix' DNA-binding domain"/>
    <property type="match status" value="1"/>
</dbReference>